<dbReference type="InterPro" id="IPR005247">
    <property type="entry name" value="YbhB_YbcL/LppC-like"/>
</dbReference>
<dbReference type="CDD" id="cd00865">
    <property type="entry name" value="PEBP_bact_arch"/>
    <property type="match status" value="1"/>
</dbReference>
<dbReference type="InterPro" id="IPR036610">
    <property type="entry name" value="PEBP-like_sf"/>
</dbReference>
<organism evidence="1 2">
    <name type="scientific">Ramlibacter pinisoli</name>
    <dbReference type="NCBI Taxonomy" id="2682844"/>
    <lineage>
        <taxon>Bacteria</taxon>
        <taxon>Pseudomonadati</taxon>
        <taxon>Pseudomonadota</taxon>
        <taxon>Betaproteobacteria</taxon>
        <taxon>Burkholderiales</taxon>
        <taxon>Comamonadaceae</taxon>
        <taxon>Ramlibacter</taxon>
    </lineage>
</organism>
<evidence type="ECO:0000313" key="2">
    <source>
        <dbReference type="Proteomes" id="UP000469385"/>
    </source>
</evidence>
<protein>
    <submittedName>
        <fullName evidence="1">YbhB/YbcL family Raf kinase inhibitor-like protein</fullName>
    </submittedName>
</protein>
<dbReference type="PANTHER" id="PTHR30289">
    <property type="entry name" value="UNCHARACTERIZED PROTEIN YBCL-RELATED"/>
    <property type="match status" value="1"/>
</dbReference>
<dbReference type="Gene3D" id="3.90.280.10">
    <property type="entry name" value="PEBP-like"/>
    <property type="match status" value="1"/>
</dbReference>
<dbReference type="InterPro" id="IPR008914">
    <property type="entry name" value="PEBP"/>
</dbReference>
<accession>A0A6N8INT4</accession>
<gene>
    <name evidence="1" type="ORF">GON04_03605</name>
</gene>
<sequence>MLEKLPEALGHALRDRRAGLDHLVFNRCGLRAGHGTLQVSSLAFADHAEIPARYTADGEGESPPLQWLGVPAGAASLVLVVEDADAPTSEPLVHAIVVDIPPEDGALHEGALQSPGHDGDEVHAGRNSYLRAGWIPPDPPPGHGTHRYAFQLFALAAGEAFSSKPGRDEVAAAIRARAVASGLLIGTYHRPDGSIRAGEPKAATAPLVR</sequence>
<evidence type="ECO:0000313" key="1">
    <source>
        <dbReference type="EMBL" id="MVQ28517.1"/>
    </source>
</evidence>
<proteinExistence type="predicted"/>
<dbReference type="Pfam" id="PF01161">
    <property type="entry name" value="PBP"/>
    <property type="match status" value="1"/>
</dbReference>
<comment type="caution">
    <text evidence="1">The sequence shown here is derived from an EMBL/GenBank/DDBJ whole genome shotgun (WGS) entry which is preliminary data.</text>
</comment>
<dbReference type="RefSeq" id="WP_157396618.1">
    <property type="nucleotide sequence ID" value="NZ_WSEL01000003.1"/>
</dbReference>
<reference evidence="1 2" key="1">
    <citation type="submission" date="2019-12" db="EMBL/GenBank/DDBJ databases">
        <authorList>
            <person name="Huq M.A."/>
        </authorList>
    </citation>
    <scope>NUCLEOTIDE SEQUENCE [LARGE SCALE GENOMIC DNA]</scope>
    <source>
        <strain evidence="1 2">MAH-25</strain>
    </source>
</reference>
<name>A0A6N8INT4_9BURK</name>
<dbReference type="PANTHER" id="PTHR30289:SF1">
    <property type="entry name" value="PEBP (PHOSPHATIDYLETHANOLAMINE-BINDING PROTEIN) FAMILY PROTEIN"/>
    <property type="match status" value="1"/>
</dbReference>
<dbReference type="Proteomes" id="UP000469385">
    <property type="component" value="Unassembled WGS sequence"/>
</dbReference>
<dbReference type="AlphaFoldDB" id="A0A6N8INT4"/>
<dbReference type="NCBIfam" id="TIGR00481">
    <property type="entry name" value="YbhB/YbcL family Raf kinase inhibitor-like protein"/>
    <property type="match status" value="1"/>
</dbReference>
<dbReference type="SUPFAM" id="SSF49777">
    <property type="entry name" value="PEBP-like"/>
    <property type="match status" value="1"/>
</dbReference>
<keyword evidence="2" id="KW-1185">Reference proteome</keyword>
<dbReference type="EMBL" id="WSEL01000003">
    <property type="protein sequence ID" value="MVQ28517.1"/>
    <property type="molecule type" value="Genomic_DNA"/>
</dbReference>